<gene>
    <name evidence="1" type="ORF">OHK93_003488</name>
</gene>
<reference evidence="1" key="1">
    <citation type="journal article" date="2023" name="Genome Biol. Evol.">
        <title>First Whole Genome Sequence and Flow Cytometry Genome Size Data for the Lichen-Forming Fungus Ramalina farinacea (Ascomycota).</title>
        <authorList>
            <person name="Llewellyn T."/>
            <person name="Mian S."/>
            <person name="Hill R."/>
            <person name="Leitch I.J."/>
            <person name="Gaya E."/>
        </authorList>
    </citation>
    <scope>NUCLEOTIDE SEQUENCE</scope>
    <source>
        <strain evidence="1">LIQ254RAFAR</strain>
    </source>
</reference>
<evidence type="ECO:0000313" key="1">
    <source>
        <dbReference type="EMBL" id="MDI1492276.1"/>
    </source>
</evidence>
<evidence type="ECO:0000313" key="2">
    <source>
        <dbReference type="Proteomes" id="UP001161017"/>
    </source>
</evidence>
<dbReference type="Proteomes" id="UP001161017">
    <property type="component" value="Unassembled WGS sequence"/>
</dbReference>
<keyword evidence="2" id="KW-1185">Reference proteome</keyword>
<organism evidence="1 2">
    <name type="scientific">Ramalina farinacea</name>
    <dbReference type="NCBI Taxonomy" id="258253"/>
    <lineage>
        <taxon>Eukaryota</taxon>
        <taxon>Fungi</taxon>
        <taxon>Dikarya</taxon>
        <taxon>Ascomycota</taxon>
        <taxon>Pezizomycotina</taxon>
        <taxon>Lecanoromycetes</taxon>
        <taxon>OSLEUM clade</taxon>
        <taxon>Lecanoromycetidae</taxon>
        <taxon>Lecanorales</taxon>
        <taxon>Lecanorineae</taxon>
        <taxon>Ramalinaceae</taxon>
        <taxon>Ramalina</taxon>
    </lineage>
</organism>
<proteinExistence type="predicted"/>
<dbReference type="EMBL" id="JAPUFD010000018">
    <property type="protein sequence ID" value="MDI1492276.1"/>
    <property type="molecule type" value="Genomic_DNA"/>
</dbReference>
<comment type="caution">
    <text evidence="1">The sequence shown here is derived from an EMBL/GenBank/DDBJ whole genome shotgun (WGS) entry which is preliminary data.</text>
</comment>
<protein>
    <submittedName>
        <fullName evidence="1">Uncharacterized protein</fullName>
    </submittedName>
</protein>
<accession>A0AA43QTB1</accession>
<name>A0AA43QTB1_9LECA</name>
<sequence length="348" mass="39171">MARLLTVVSASNGTFGKSILAQKVSSGDYFILSQDTRDLLQVPSELTEKMKKPFIEKAIATCLRLGQCMIHCVNEDVHHKGAEKEMASSRFNPRPGVWCQYQCWRDSAHTKNIELFGLKALQEGTFENITLKDIGDHAYDDWEANRYHTPNYTDFSVESFTNPSDKNSQVMSGDHLPVCFSDMAPRDFHYEKKNTDKVLPCFCGDVYGNETSAFFKAMHIEAWGGFKHKGLHNACDTSYEKDKTWPLSTFMGYCRIAEAGLAIDEGKQLEPDKRCDDFTKAVKDLTESEGYDIRDSEMVSHSSNKMYHIASFEVIILTRSYTKTFLKAIALTSGSSGLSLVCKLMVSA</sequence>
<dbReference type="AlphaFoldDB" id="A0AA43QTB1"/>